<dbReference type="Pfam" id="PF24622">
    <property type="entry name" value="TMP_4"/>
    <property type="match status" value="1"/>
</dbReference>
<name>A0AB34CP97_9GAMM</name>
<keyword evidence="1" id="KW-0175">Coiled coil</keyword>
<evidence type="ECO:0000313" key="4">
    <source>
        <dbReference type="Proteomes" id="UP000324255"/>
    </source>
</evidence>
<dbReference type="InterPro" id="IPR006431">
    <property type="entry name" value="Phage_tape_meas_C"/>
</dbReference>
<dbReference type="Pfam" id="PF09718">
    <property type="entry name" value="Tape_meas_lam_C"/>
    <property type="match status" value="1"/>
</dbReference>
<keyword evidence="4" id="KW-1185">Reference proteome</keyword>
<protein>
    <submittedName>
        <fullName evidence="3">Phage tail tape measure protein</fullName>
    </submittedName>
</protein>
<feature type="coiled-coil region" evidence="1">
    <location>
        <begin position="122"/>
        <end position="149"/>
    </location>
</feature>
<feature type="domain" description="Bacteriophage tail tape measure C-terminal" evidence="2">
    <location>
        <begin position="759"/>
        <end position="831"/>
    </location>
</feature>
<proteinExistence type="predicted"/>
<sequence>MSDVASLSVALHLNSATFKSQIADAYQKAGQASKNFNSQAKAQANELSAAIAKTVEAAKKIGGQSIGADQFSGVTQGAGQLNFVLHEVAAGSNVASSTIINALIPAVHSLKGQLDGSADGWQAQQEAARKAAQELASAAQQQISVAQAEKQAAISKAAIAEETIVAAAAQREEAIALDDYYAKRTEVNKQYGISLSYQEEHLKNERAIIEAERLEESGVEKLEAAKAAIIAAELAETEGKAALTAATEAAAAANTQLTVSQRIAATSSRALSSAMSLLGGPVGIGLSVLAAGGTLIYNEFKKAEEQTKKLNAAALDLSTSSLISATDLKRLNGELGDTENSVTAVSAAAKAGFSGQMLTQVATLATAYAEAGGNADDLVKSLSALRGDPVTAMEKLTASGVALGDSIIHQVMALSQRGQTAQASQLLIEAAIEAEKGRLKELGVEVDKTSTQVNNLGQTWGMAGNQAAEALGTAIDNTRYLQKLQKDYDESSARYIAASKAGYAAAQNERLKNAADLKSYMTEGTSAVEKRAAALKKLNNSIYSPDSADYKRILKGINDEYDKSTKKPKHKAATGETEGQRMLEQAQQRSAVLKEQALTNDKMTSSQSQLVAFDQKIAGLKGTALNASQQSLVNMQGQIRAQLQANVLLEREAALRKVSEKYQGEAKKWAEEAAAMKREAAASLDKYSQSDQESAQAEAKLAIENRFSQRRIALDKDFTDKTSAEYQARLADLESAKQQELQITEKSVSDRLALENDYGKGFRRGTLNWIDSARYANSQMASYAGSLFDSMTDSVATFATTGKLNFKSFTTSVLSDLAKIAARVALSNALQSILGTAFSSAANADISAPSGSGGSTGGMGMPTGWQAYASATKNAKGGVYNSPNLSSHSNSIVSQPTFFAFAKGAGVMGEAGPEAILPLTRTSGGALGVRSTGSASATTSPIVNVTITNNGNGQSSADSSSSAGWEQFARQITPMIQREAQKVVNRNLGQAGAITTAIRGQR</sequence>
<comment type="caution">
    <text evidence="3">The sequence shown here is derived from an EMBL/GenBank/DDBJ whole genome shotgun (WGS) entry which is preliminary data.</text>
</comment>
<dbReference type="Proteomes" id="UP000324255">
    <property type="component" value="Unassembled WGS sequence"/>
</dbReference>
<evidence type="ECO:0000259" key="2">
    <source>
        <dbReference type="Pfam" id="PF09718"/>
    </source>
</evidence>
<dbReference type="EMBL" id="VWVM01000001">
    <property type="protein sequence ID" value="KAA6128971.1"/>
    <property type="molecule type" value="Genomic_DNA"/>
</dbReference>
<evidence type="ECO:0000313" key="3">
    <source>
        <dbReference type="EMBL" id="KAA6128971.1"/>
    </source>
</evidence>
<organism evidence="3 4">
    <name type="scientific">Candidatus Pantoea gossypiicola</name>
    <dbReference type="NCBI Taxonomy" id="2608008"/>
    <lineage>
        <taxon>Bacteria</taxon>
        <taxon>Pseudomonadati</taxon>
        <taxon>Pseudomonadota</taxon>
        <taxon>Gammaproteobacteria</taxon>
        <taxon>Enterobacterales</taxon>
        <taxon>Erwiniaceae</taxon>
        <taxon>Pantoea</taxon>
    </lineage>
</organism>
<dbReference type="AlphaFoldDB" id="A0AB34CP97"/>
<dbReference type="NCBIfam" id="TIGR01541">
    <property type="entry name" value="tape_meas_lam_C"/>
    <property type="match status" value="1"/>
</dbReference>
<gene>
    <name evidence="3" type="ORF">F3I20_01320</name>
</gene>
<accession>A0AB34CP97</accession>
<dbReference type="RefSeq" id="WP_150019216.1">
    <property type="nucleotide sequence ID" value="NZ_VWVM01000001.1"/>
</dbReference>
<evidence type="ECO:0000256" key="1">
    <source>
        <dbReference type="SAM" id="Coils"/>
    </source>
</evidence>
<reference evidence="3 4" key="1">
    <citation type="submission" date="2019-09" db="EMBL/GenBank/DDBJ databases">
        <title>Genomic diversity of phyloplane-associated Pantoea species in Pakistan cotton crop.</title>
        <authorList>
            <person name="Tufail M.R."/>
            <person name="Cook D.R."/>
        </authorList>
    </citation>
    <scope>NUCLEOTIDE SEQUENCE [LARGE SCALE GENOMIC DNA]</scope>
    <source>
        <strain evidence="3 4">B_8</strain>
    </source>
</reference>